<keyword evidence="3" id="KW-1185">Reference proteome</keyword>
<name>A0A0C3BDM8_PILCF</name>
<dbReference type="HOGENOM" id="CLU_033251_0_0_1"/>
<proteinExistence type="predicted"/>
<protein>
    <submittedName>
        <fullName evidence="2">Uncharacterized protein</fullName>
    </submittedName>
</protein>
<evidence type="ECO:0000313" key="2">
    <source>
        <dbReference type="EMBL" id="KIM75407.1"/>
    </source>
</evidence>
<feature type="compositionally biased region" description="Basic and acidic residues" evidence="1">
    <location>
        <begin position="361"/>
        <end position="375"/>
    </location>
</feature>
<reference evidence="3" key="2">
    <citation type="submission" date="2015-01" db="EMBL/GenBank/DDBJ databases">
        <title>Evolutionary Origins and Diversification of the Mycorrhizal Mutualists.</title>
        <authorList>
            <consortium name="DOE Joint Genome Institute"/>
            <consortium name="Mycorrhizal Genomics Consortium"/>
            <person name="Kohler A."/>
            <person name="Kuo A."/>
            <person name="Nagy L.G."/>
            <person name="Floudas D."/>
            <person name="Copeland A."/>
            <person name="Barry K.W."/>
            <person name="Cichocki N."/>
            <person name="Veneault-Fourrey C."/>
            <person name="LaButti K."/>
            <person name="Lindquist E.A."/>
            <person name="Lipzen A."/>
            <person name="Lundell T."/>
            <person name="Morin E."/>
            <person name="Murat C."/>
            <person name="Riley R."/>
            <person name="Ohm R."/>
            <person name="Sun H."/>
            <person name="Tunlid A."/>
            <person name="Henrissat B."/>
            <person name="Grigoriev I.V."/>
            <person name="Hibbett D.S."/>
            <person name="Martin F."/>
        </authorList>
    </citation>
    <scope>NUCLEOTIDE SEQUENCE [LARGE SCALE GENOMIC DNA]</scope>
    <source>
        <strain evidence="3">F 1598</strain>
    </source>
</reference>
<evidence type="ECO:0000313" key="3">
    <source>
        <dbReference type="Proteomes" id="UP000054166"/>
    </source>
</evidence>
<dbReference type="EMBL" id="KN833047">
    <property type="protein sequence ID" value="KIM75407.1"/>
    <property type="molecule type" value="Genomic_DNA"/>
</dbReference>
<organism evidence="2 3">
    <name type="scientific">Piloderma croceum (strain F 1598)</name>
    <dbReference type="NCBI Taxonomy" id="765440"/>
    <lineage>
        <taxon>Eukaryota</taxon>
        <taxon>Fungi</taxon>
        <taxon>Dikarya</taxon>
        <taxon>Basidiomycota</taxon>
        <taxon>Agaricomycotina</taxon>
        <taxon>Agaricomycetes</taxon>
        <taxon>Agaricomycetidae</taxon>
        <taxon>Atheliales</taxon>
        <taxon>Atheliaceae</taxon>
        <taxon>Piloderma</taxon>
    </lineage>
</organism>
<feature type="region of interest" description="Disordered" evidence="1">
    <location>
        <begin position="361"/>
        <end position="382"/>
    </location>
</feature>
<gene>
    <name evidence="2" type="ORF">PILCRDRAFT_827324</name>
</gene>
<accession>A0A0C3BDM8</accession>
<sequence>MLHHASRLVNTACVVPTTESFSHSLADILQAAAGRAWVRHVNTNNATGPNGVPYFQRKDVDSPARMSPIPMEGMVQDRQKEMSPIPQQRLSFRSHISGRHTQMQNERKRMKTLRSGYGYMDKSLWLRPKPCKQEDMHEENYMGIVPIHPEYLSEADTCSVDPARIPDSESENDCASDASDISDLTRVDPEPIATIAPVPLLSPNSPNSLFNNLLFLISRPEGPPHLQYLLSYYLRPSCRAFHSTRSFNLLISYAIRHASFKTAKYLLSRMTVEGIKGNMETWKLKVRLMVRCGEWDRAWRSVIGTLAQEGWQEQMGVQNFHGDGIPLAIWIELMSTAKRGAFRGPIKRGIQGIHALEANSKEDHHRGELSKEQKMKASQASNSRRLQILMTHTPSLTATEYTRVPARLVYFTVWMMLRAGHFRDAKNMTRSYLAGLPPSLDPRTIRASLDIIHLHIPWGFRGSNALREHQSVRSTVEEFLALHKDIRPDARTLFLLLRSFRRTTFSGTLARQAANDFCRKWGYRTESRRVRERITIFAIKEGNIALAESELRKEMQSRFQEWTYAAQTEVLGGTGRAGYSRLSMQPMSKIYKGHGVDKQRWRYLTQKVRRMKQRIFENRRIWRGWRRQSRRRRRRIRRLAV</sequence>
<reference evidence="2 3" key="1">
    <citation type="submission" date="2014-04" db="EMBL/GenBank/DDBJ databases">
        <authorList>
            <consortium name="DOE Joint Genome Institute"/>
            <person name="Kuo A."/>
            <person name="Tarkka M."/>
            <person name="Buscot F."/>
            <person name="Kohler A."/>
            <person name="Nagy L.G."/>
            <person name="Floudas D."/>
            <person name="Copeland A."/>
            <person name="Barry K.W."/>
            <person name="Cichocki N."/>
            <person name="Veneault-Fourrey C."/>
            <person name="LaButti K."/>
            <person name="Lindquist E.A."/>
            <person name="Lipzen A."/>
            <person name="Lundell T."/>
            <person name="Morin E."/>
            <person name="Murat C."/>
            <person name="Sun H."/>
            <person name="Tunlid A."/>
            <person name="Henrissat B."/>
            <person name="Grigoriev I.V."/>
            <person name="Hibbett D.S."/>
            <person name="Martin F."/>
            <person name="Nordberg H.P."/>
            <person name="Cantor M.N."/>
            <person name="Hua S.X."/>
        </authorList>
    </citation>
    <scope>NUCLEOTIDE SEQUENCE [LARGE SCALE GENOMIC DNA]</scope>
    <source>
        <strain evidence="2 3">F 1598</strain>
    </source>
</reference>
<evidence type="ECO:0000256" key="1">
    <source>
        <dbReference type="SAM" id="MobiDB-lite"/>
    </source>
</evidence>
<dbReference type="InParanoid" id="A0A0C3BDM8"/>
<dbReference type="AlphaFoldDB" id="A0A0C3BDM8"/>
<dbReference type="Proteomes" id="UP000054166">
    <property type="component" value="Unassembled WGS sequence"/>
</dbReference>
<dbReference type="OrthoDB" id="3149711at2759"/>